<dbReference type="RefSeq" id="WP_380620132.1">
    <property type="nucleotide sequence ID" value="NZ_JBHSDK010000013.1"/>
</dbReference>
<dbReference type="EMBL" id="JBHSDK010000013">
    <property type="protein sequence ID" value="MFC4335385.1"/>
    <property type="molecule type" value="Genomic_DNA"/>
</dbReference>
<dbReference type="InterPro" id="IPR052523">
    <property type="entry name" value="Trichothecene_AcTrans"/>
</dbReference>
<dbReference type="InterPro" id="IPR016181">
    <property type="entry name" value="Acyl_CoA_acyltransferase"/>
</dbReference>
<dbReference type="PANTHER" id="PTHR42791">
    <property type="entry name" value="GNAT FAMILY ACETYLTRANSFERASE"/>
    <property type="match status" value="1"/>
</dbReference>
<organism evidence="2 3">
    <name type="scientific">Salininema proteolyticum</name>
    <dbReference type="NCBI Taxonomy" id="1607685"/>
    <lineage>
        <taxon>Bacteria</taxon>
        <taxon>Bacillati</taxon>
        <taxon>Actinomycetota</taxon>
        <taxon>Actinomycetes</taxon>
        <taxon>Glycomycetales</taxon>
        <taxon>Glycomycetaceae</taxon>
        <taxon>Salininema</taxon>
    </lineage>
</organism>
<reference evidence="3" key="1">
    <citation type="journal article" date="2019" name="Int. J. Syst. Evol. Microbiol.">
        <title>The Global Catalogue of Microorganisms (GCM) 10K type strain sequencing project: providing services to taxonomists for standard genome sequencing and annotation.</title>
        <authorList>
            <consortium name="The Broad Institute Genomics Platform"/>
            <consortium name="The Broad Institute Genome Sequencing Center for Infectious Disease"/>
            <person name="Wu L."/>
            <person name="Ma J."/>
        </authorList>
    </citation>
    <scope>NUCLEOTIDE SEQUENCE [LARGE SCALE GENOMIC DNA]</scope>
    <source>
        <strain evidence="3">IBRC-M 10908</strain>
    </source>
</reference>
<dbReference type="InterPro" id="IPR000182">
    <property type="entry name" value="GNAT_dom"/>
</dbReference>
<dbReference type="Gene3D" id="3.40.630.30">
    <property type="match status" value="1"/>
</dbReference>
<accession>A0ABV8TX87</accession>
<dbReference type="SUPFAM" id="SSF55729">
    <property type="entry name" value="Acyl-CoA N-acyltransferases (Nat)"/>
    <property type="match status" value="1"/>
</dbReference>
<evidence type="ECO:0000313" key="3">
    <source>
        <dbReference type="Proteomes" id="UP001595823"/>
    </source>
</evidence>
<keyword evidence="3" id="KW-1185">Reference proteome</keyword>
<proteinExistence type="predicted"/>
<evidence type="ECO:0000259" key="1">
    <source>
        <dbReference type="PROSITE" id="PS51186"/>
    </source>
</evidence>
<dbReference type="Proteomes" id="UP001595823">
    <property type="component" value="Unassembled WGS sequence"/>
</dbReference>
<protein>
    <submittedName>
        <fullName evidence="2">GNAT family N-acetyltransferase</fullName>
    </submittedName>
</protein>
<name>A0ABV8TX87_9ACTN</name>
<dbReference type="PANTHER" id="PTHR42791:SF1">
    <property type="entry name" value="N-ACETYLTRANSFERASE DOMAIN-CONTAINING PROTEIN"/>
    <property type="match status" value="1"/>
</dbReference>
<dbReference type="CDD" id="cd04301">
    <property type="entry name" value="NAT_SF"/>
    <property type="match status" value="1"/>
</dbReference>
<evidence type="ECO:0000313" key="2">
    <source>
        <dbReference type="EMBL" id="MFC4335385.1"/>
    </source>
</evidence>
<gene>
    <name evidence="2" type="ORF">ACFPET_09260</name>
</gene>
<sequence length="210" mass="22739">MTDSPIRVRPASAGEIDAVASLFRRAAADEPSTAWVLGTPDPTPEQFDEIFPREIMEDSLEREEIWVAETPEGLGGAALWFTVDSVGEVRDEADDMCETAEALGSPVLSRLAEMMLLTSAAMPEREPYLFLDLIAVDPAVRGRGLGTDLVERRLAADPHLPAYLEASSDAAVRLYERLGFLADGDPVELPGGPLLHPMWLEGKPPVTTLG</sequence>
<feature type="domain" description="N-acetyltransferase" evidence="1">
    <location>
        <begin position="6"/>
        <end position="201"/>
    </location>
</feature>
<dbReference type="PROSITE" id="PS51186">
    <property type="entry name" value="GNAT"/>
    <property type="match status" value="1"/>
</dbReference>
<comment type="caution">
    <text evidence="2">The sequence shown here is derived from an EMBL/GenBank/DDBJ whole genome shotgun (WGS) entry which is preliminary data.</text>
</comment>
<dbReference type="Pfam" id="PF13508">
    <property type="entry name" value="Acetyltransf_7"/>
    <property type="match status" value="1"/>
</dbReference>